<reference evidence="3" key="1">
    <citation type="submission" date="2023-03" db="EMBL/GenBank/DDBJ databases">
        <title>Massive genome expansion in bonnet fungi (Mycena s.s.) driven by repeated elements and novel gene families across ecological guilds.</title>
        <authorList>
            <consortium name="Lawrence Berkeley National Laboratory"/>
            <person name="Harder C.B."/>
            <person name="Miyauchi S."/>
            <person name="Viragh M."/>
            <person name="Kuo A."/>
            <person name="Thoen E."/>
            <person name="Andreopoulos B."/>
            <person name="Lu D."/>
            <person name="Skrede I."/>
            <person name="Drula E."/>
            <person name="Henrissat B."/>
            <person name="Morin E."/>
            <person name="Kohler A."/>
            <person name="Barry K."/>
            <person name="LaButti K."/>
            <person name="Morin E."/>
            <person name="Salamov A."/>
            <person name="Lipzen A."/>
            <person name="Mereny Z."/>
            <person name="Hegedus B."/>
            <person name="Baldrian P."/>
            <person name="Stursova M."/>
            <person name="Weitz H."/>
            <person name="Taylor A."/>
            <person name="Grigoriev I.V."/>
            <person name="Nagy L.G."/>
            <person name="Martin F."/>
            <person name="Kauserud H."/>
        </authorList>
    </citation>
    <scope>NUCLEOTIDE SEQUENCE</scope>
    <source>
        <strain evidence="3">CBHHK182m</strain>
    </source>
</reference>
<feature type="region of interest" description="Disordered" evidence="1">
    <location>
        <begin position="343"/>
        <end position="371"/>
    </location>
</feature>
<proteinExistence type="predicted"/>
<keyword evidence="2" id="KW-0812">Transmembrane</keyword>
<evidence type="ECO:0000256" key="2">
    <source>
        <dbReference type="SAM" id="Phobius"/>
    </source>
</evidence>
<evidence type="ECO:0000313" key="4">
    <source>
        <dbReference type="Proteomes" id="UP001215598"/>
    </source>
</evidence>
<name>A0AAD7J254_9AGAR</name>
<dbReference type="Proteomes" id="UP001215598">
    <property type="component" value="Unassembled WGS sequence"/>
</dbReference>
<keyword evidence="4" id="KW-1185">Reference proteome</keyword>
<dbReference type="EMBL" id="JARKIB010000052">
    <property type="protein sequence ID" value="KAJ7754576.1"/>
    <property type="molecule type" value="Genomic_DNA"/>
</dbReference>
<dbReference type="AlphaFoldDB" id="A0AAD7J254"/>
<feature type="transmembrane region" description="Helical" evidence="2">
    <location>
        <begin position="150"/>
        <end position="170"/>
    </location>
</feature>
<keyword evidence="2" id="KW-1133">Transmembrane helix</keyword>
<evidence type="ECO:0000256" key="1">
    <source>
        <dbReference type="SAM" id="MobiDB-lite"/>
    </source>
</evidence>
<accession>A0AAD7J254</accession>
<comment type="caution">
    <text evidence="3">The sequence shown here is derived from an EMBL/GenBank/DDBJ whole genome shotgun (WGS) entry which is preliminary data.</text>
</comment>
<organism evidence="3 4">
    <name type="scientific">Mycena metata</name>
    <dbReference type="NCBI Taxonomy" id="1033252"/>
    <lineage>
        <taxon>Eukaryota</taxon>
        <taxon>Fungi</taxon>
        <taxon>Dikarya</taxon>
        <taxon>Basidiomycota</taxon>
        <taxon>Agaricomycotina</taxon>
        <taxon>Agaricomycetes</taxon>
        <taxon>Agaricomycetidae</taxon>
        <taxon>Agaricales</taxon>
        <taxon>Marasmiineae</taxon>
        <taxon>Mycenaceae</taxon>
        <taxon>Mycena</taxon>
    </lineage>
</organism>
<protein>
    <submittedName>
        <fullName evidence="3">Uncharacterized protein</fullName>
    </submittedName>
</protein>
<sequence length="371" mass="41073">MSSSQLASTASPTLRNSVSNYIELAALVIPQKKTGISHRLRGACAVLPMPLSLGWDADSGDDEAAPDPIVPGLLLSDVGSGATRHVTARWMHSLYKHILETQKPGTYIIHLREASYTQYFGRAHSLLLLAFLLQLSFILFLLVQGQRRDGWLLIAAALIRIFEGILHWAFPEYRDPRTNETAIARYCALHTGMTTNHLLVITHRFHYRGRSINLEDAARPLPRKSEGWKRKALECGARIALQVSIWLHKIACIVTDANGYTIPGVLLFGTLVLEGIAVSAHALPVNAVTVLTTGPSVLDRLTAACQFTESISVGFVESLLPDPRGHHTDYEWIRQAIQADTTLERHPTHPTADTVLESTLRRRRPGLNQNN</sequence>
<keyword evidence="2" id="KW-0472">Membrane</keyword>
<evidence type="ECO:0000313" key="3">
    <source>
        <dbReference type="EMBL" id="KAJ7754576.1"/>
    </source>
</evidence>
<gene>
    <name evidence="3" type="ORF">B0H16DRAFT_1722755</name>
</gene>
<feature type="transmembrane region" description="Helical" evidence="2">
    <location>
        <begin position="123"/>
        <end position="143"/>
    </location>
</feature>